<feature type="compositionally biased region" description="Polar residues" evidence="1">
    <location>
        <begin position="17"/>
        <end position="35"/>
    </location>
</feature>
<reference evidence="2" key="1">
    <citation type="submission" date="2018-11" db="EMBL/GenBank/DDBJ databases">
        <authorList>
            <consortium name="Genoscope - CEA"/>
            <person name="William W."/>
        </authorList>
    </citation>
    <scope>NUCLEOTIDE SEQUENCE</scope>
</reference>
<gene>
    <name evidence="2" type="ORF">BOLC3T14144H</name>
</gene>
<evidence type="ECO:0000256" key="1">
    <source>
        <dbReference type="SAM" id="MobiDB-lite"/>
    </source>
</evidence>
<dbReference type="AlphaFoldDB" id="A0A3P6AV31"/>
<accession>A0A3P6AV31</accession>
<name>A0A3P6AV31_BRAOL</name>
<protein>
    <submittedName>
        <fullName evidence="2">Uncharacterized protein</fullName>
    </submittedName>
</protein>
<sequence length="56" mass="5922">MGACASTPKESDILETPATTENAVVESKNVQTEAVSQEKADEVVAEKKIESNVDEA</sequence>
<feature type="compositionally biased region" description="Basic and acidic residues" evidence="1">
    <location>
        <begin position="36"/>
        <end position="56"/>
    </location>
</feature>
<organism evidence="2">
    <name type="scientific">Brassica oleracea</name>
    <name type="common">Wild cabbage</name>
    <dbReference type="NCBI Taxonomy" id="3712"/>
    <lineage>
        <taxon>Eukaryota</taxon>
        <taxon>Viridiplantae</taxon>
        <taxon>Streptophyta</taxon>
        <taxon>Embryophyta</taxon>
        <taxon>Tracheophyta</taxon>
        <taxon>Spermatophyta</taxon>
        <taxon>Magnoliopsida</taxon>
        <taxon>eudicotyledons</taxon>
        <taxon>Gunneridae</taxon>
        <taxon>Pentapetalae</taxon>
        <taxon>rosids</taxon>
        <taxon>malvids</taxon>
        <taxon>Brassicales</taxon>
        <taxon>Brassicaceae</taxon>
        <taxon>Brassiceae</taxon>
        <taxon>Brassica</taxon>
    </lineage>
</organism>
<feature type="region of interest" description="Disordered" evidence="1">
    <location>
        <begin position="1"/>
        <end position="56"/>
    </location>
</feature>
<evidence type="ECO:0000313" key="2">
    <source>
        <dbReference type="EMBL" id="VDC88041.1"/>
    </source>
</evidence>
<dbReference type="EMBL" id="LR031872">
    <property type="protein sequence ID" value="VDC88041.1"/>
    <property type="molecule type" value="Genomic_DNA"/>
</dbReference>
<proteinExistence type="predicted"/>